<reference evidence="1 2" key="1">
    <citation type="submission" date="2018-08" db="EMBL/GenBank/DDBJ databases">
        <title>A genome reference for cultivated species of the human gut microbiota.</title>
        <authorList>
            <person name="Zou Y."/>
            <person name="Xue W."/>
            <person name="Luo G."/>
        </authorList>
    </citation>
    <scope>NUCLEOTIDE SEQUENCE [LARGE SCALE GENOMIC DNA]</scope>
    <source>
        <strain evidence="1 2">AF19-21</strain>
    </source>
</reference>
<protein>
    <recommendedName>
        <fullName evidence="3">ABC transporter ATP-binding protein</fullName>
    </recommendedName>
</protein>
<gene>
    <name evidence="1" type="ORF">DWX41_06510</name>
</gene>
<evidence type="ECO:0000313" key="1">
    <source>
        <dbReference type="EMBL" id="RGC33261.1"/>
    </source>
</evidence>
<dbReference type="InterPro" id="IPR027417">
    <property type="entry name" value="P-loop_NTPase"/>
</dbReference>
<proteinExistence type="predicted"/>
<name>A0A3E2WZB0_9FIRM</name>
<dbReference type="EMBL" id="QVIA01000006">
    <property type="protein sequence ID" value="RGC33261.1"/>
    <property type="molecule type" value="Genomic_DNA"/>
</dbReference>
<dbReference type="Proteomes" id="UP000261111">
    <property type="component" value="Unassembled WGS sequence"/>
</dbReference>
<evidence type="ECO:0008006" key="3">
    <source>
        <dbReference type="Google" id="ProtNLM"/>
    </source>
</evidence>
<comment type="caution">
    <text evidence="1">The sequence shown here is derived from an EMBL/GenBank/DDBJ whole genome shotgun (WGS) entry which is preliminary data.</text>
</comment>
<organism evidence="1 2">
    <name type="scientific">Hungatella hathewayi</name>
    <dbReference type="NCBI Taxonomy" id="154046"/>
    <lineage>
        <taxon>Bacteria</taxon>
        <taxon>Bacillati</taxon>
        <taxon>Bacillota</taxon>
        <taxon>Clostridia</taxon>
        <taxon>Lachnospirales</taxon>
        <taxon>Lachnospiraceae</taxon>
        <taxon>Hungatella</taxon>
    </lineage>
</organism>
<accession>A0A3E2WZB0</accession>
<dbReference type="PANTHER" id="PTHR42798:SF2">
    <property type="entry name" value="ABC TRANSPORTER ATP-BINDING PROTEIN MG467-RELATED"/>
    <property type="match status" value="1"/>
</dbReference>
<dbReference type="PANTHER" id="PTHR42798">
    <property type="entry name" value="LIPOPROTEIN-RELEASING SYSTEM ATP-BINDING PROTEIN LOLD"/>
    <property type="match status" value="1"/>
</dbReference>
<dbReference type="SUPFAM" id="SSF52540">
    <property type="entry name" value="P-loop containing nucleoside triphosphate hydrolases"/>
    <property type="match status" value="1"/>
</dbReference>
<dbReference type="Gene3D" id="3.40.50.300">
    <property type="entry name" value="P-loop containing nucleotide triphosphate hydrolases"/>
    <property type="match status" value="1"/>
</dbReference>
<dbReference type="AlphaFoldDB" id="A0A3E2WZB0"/>
<evidence type="ECO:0000313" key="2">
    <source>
        <dbReference type="Proteomes" id="UP000261111"/>
    </source>
</evidence>
<sequence length="77" mass="8636">MCIPLKPLFSRHKGTGVQFTDEPTGNLDSRTSQDVLGLLKVTSARFSQTVIMITHNEEIAQLADRILRIEDGKIVRK</sequence>